<feature type="compositionally biased region" description="Polar residues" evidence="1">
    <location>
        <begin position="86"/>
        <end position="100"/>
    </location>
</feature>
<feature type="region of interest" description="Disordered" evidence="1">
    <location>
        <begin position="69"/>
        <end position="129"/>
    </location>
</feature>
<reference evidence="2 3" key="1">
    <citation type="submission" date="2015-07" db="EMBL/GenBank/DDBJ databases">
        <title>Comparative genomics of the Sigatoka disease complex on banana suggests a link between parallel evolutionary changes in Pseudocercospora fijiensis and Pseudocercospora eumusae and increased virulence on the banana host.</title>
        <authorList>
            <person name="Chang T.-C."/>
            <person name="Salvucci A."/>
            <person name="Crous P.W."/>
            <person name="Stergiopoulos I."/>
        </authorList>
    </citation>
    <scope>NUCLEOTIDE SEQUENCE [LARGE SCALE GENOMIC DNA]</scope>
    <source>
        <strain evidence="2 3">CBS 116634</strain>
    </source>
</reference>
<organism evidence="2 3">
    <name type="scientific">Pseudocercospora musae</name>
    <dbReference type="NCBI Taxonomy" id="113226"/>
    <lineage>
        <taxon>Eukaryota</taxon>
        <taxon>Fungi</taxon>
        <taxon>Dikarya</taxon>
        <taxon>Ascomycota</taxon>
        <taxon>Pezizomycotina</taxon>
        <taxon>Dothideomycetes</taxon>
        <taxon>Dothideomycetidae</taxon>
        <taxon>Mycosphaerellales</taxon>
        <taxon>Mycosphaerellaceae</taxon>
        <taxon>Pseudocercospora</taxon>
    </lineage>
</organism>
<dbReference type="Proteomes" id="UP000073492">
    <property type="component" value="Unassembled WGS sequence"/>
</dbReference>
<dbReference type="OrthoDB" id="3650262at2759"/>
<proteinExistence type="predicted"/>
<keyword evidence="3" id="KW-1185">Reference proteome</keyword>
<sequence length="129" mass="13962">MTVGNQTDPKLQFGMPGDGLPAQLPLTIGFDVNEEGRPLHGGIAPQAPPAQRAWKNLPSQANIVDLTAEYGNEDAQDSDSEAPVTRPTQLTKRGRTTQPPRSRRQVSDDEDDEEDDEFAGPSQHASPMS</sequence>
<dbReference type="AlphaFoldDB" id="A0A139IEL9"/>
<evidence type="ECO:0000256" key="1">
    <source>
        <dbReference type="SAM" id="MobiDB-lite"/>
    </source>
</evidence>
<accession>A0A139IEL9</accession>
<feature type="compositionally biased region" description="Acidic residues" evidence="1">
    <location>
        <begin position="108"/>
        <end position="118"/>
    </location>
</feature>
<dbReference type="EMBL" id="LFZO01000125">
    <property type="protein sequence ID" value="KXT13198.1"/>
    <property type="molecule type" value="Genomic_DNA"/>
</dbReference>
<feature type="compositionally biased region" description="Acidic residues" evidence="1">
    <location>
        <begin position="71"/>
        <end position="80"/>
    </location>
</feature>
<evidence type="ECO:0000313" key="3">
    <source>
        <dbReference type="Proteomes" id="UP000073492"/>
    </source>
</evidence>
<gene>
    <name evidence="2" type="ORF">AC579_2584</name>
</gene>
<name>A0A139IEL9_9PEZI</name>
<evidence type="ECO:0000313" key="2">
    <source>
        <dbReference type="EMBL" id="KXT13198.1"/>
    </source>
</evidence>
<comment type="caution">
    <text evidence="2">The sequence shown here is derived from an EMBL/GenBank/DDBJ whole genome shotgun (WGS) entry which is preliminary data.</text>
</comment>
<protein>
    <submittedName>
        <fullName evidence="2">Uncharacterized protein</fullName>
    </submittedName>
</protein>